<keyword evidence="5" id="KW-0256">Endoplasmic reticulum</keyword>
<comment type="function">
    <text evidence="5">Involved in the import of GDP-mannose from the cytoplasm into the Golgi lumen.</text>
</comment>
<feature type="transmembrane region" description="Helical" evidence="5">
    <location>
        <begin position="410"/>
        <end position="430"/>
    </location>
</feature>
<feature type="transmembrane region" description="Helical" evidence="5">
    <location>
        <begin position="571"/>
        <end position="591"/>
    </location>
</feature>
<evidence type="ECO:0000256" key="3">
    <source>
        <dbReference type="ARBA" id="ARBA00022989"/>
    </source>
</evidence>
<keyword evidence="5" id="KW-0813">Transport</keyword>
<reference evidence="9" key="2">
    <citation type="submission" date="2009-11" db="EMBL/GenBank/DDBJ databases">
        <title>The Genome Sequence of Allomyces macrogynus strain ATCC 38327.</title>
        <authorList>
            <consortium name="The Broad Institute Genome Sequencing Platform"/>
            <person name="Russ C."/>
            <person name="Cuomo C."/>
            <person name="Shea T."/>
            <person name="Young S.K."/>
            <person name="Zeng Q."/>
            <person name="Koehrsen M."/>
            <person name="Haas B."/>
            <person name="Borodovsky M."/>
            <person name="Guigo R."/>
            <person name="Alvarado L."/>
            <person name="Berlin A."/>
            <person name="Borenstein D."/>
            <person name="Chen Z."/>
            <person name="Engels R."/>
            <person name="Freedman E."/>
            <person name="Gellesch M."/>
            <person name="Goldberg J."/>
            <person name="Griggs A."/>
            <person name="Gujja S."/>
            <person name="Heiman D."/>
            <person name="Hepburn T."/>
            <person name="Howarth C."/>
            <person name="Jen D."/>
            <person name="Larson L."/>
            <person name="Lewis B."/>
            <person name="Mehta T."/>
            <person name="Park D."/>
            <person name="Pearson M."/>
            <person name="Roberts A."/>
            <person name="Saif S."/>
            <person name="Shenoy N."/>
            <person name="Sisk P."/>
            <person name="Stolte C."/>
            <person name="Sykes S."/>
            <person name="Walk T."/>
            <person name="White J."/>
            <person name="Yandava C."/>
            <person name="Burger G."/>
            <person name="Gray M.W."/>
            <person name="Holland P.W.H."/>
            <person name="King N."/>
            <person name="Lang F.B.F."/>
            <person name="Roger A.J."/>
            <person name="Ruiz-Trillo I."/>
            <person name="Lander E."/>
            <person name="Nusbaum C."/>
        </authorList>
    </citation>
    <scope>NUCLEOTIDE SEQUENCE [LARGE SCALE GENOMIC DNA]</scope>
    <source>
        <strain evidence="9">ATCC 38327</strain>
    </source>
</reference>
<keyword evidence="5" id="KW-0762">Sugar transport</keyword>
<sequence length="677" mass="70942">MGDIAADPVGINSQLGTYTNFVNLADWCGLAIPGGFCVGHEPGVEGKPVLPFGLTLLAPAFHDKNLLHLASQWLQALNDGHRLLGATSRTATPALDQVTEVLPRPPPLGAPIPPATVRLAVVGAHLAGMPLHHELERVHARFVAKTRTAPCYKLYALAGTKPAKPGLFRVVDGTGAAIRIEVYDIPVAEFGHFMLGVPPPLGIGALPLPRQRNGTGRDLPHALPRPAHAMPPPPPPVPVAASSPAFAITTVGATRAAALQQNQHNHGHASPPPGSSGFADTSPLSTAPARRPSATTLIRSPAHAALADTFSPAWIPPLLAYCAASIAMTVTNKLVLSSFPFRLVFLVLAVQSLASVALLEVAAIAARLLRGPTTTAFQFRRPDRATTRHWLTVATAMAAMLYTGGRAIAALPIAVFTIFKNLTIIAIAYAEIWTNPAANAHVTRPMLGAFALMILSSVVAARADTATTTDPWGYAWVAANCVASAIYVLHMRKSIQTLGLKDLDTVYLNNLLTAPLFLALSHVADPWAVLADPEHAVHVGPFFKSALVSGFAAFGISFASAWAMRVVNATTYSMVGALNKLPISVAGLVFLGEPATPGSISSILLGFAAGMLYSKAKRDHDRDRAQSIKPGDLPLPLTNHNRPTLAFGLARSNAPINLAAGTSGAASSSGSSNTKMH</sequence>
<feature type="transmembrane region" description="Helical" evidence="5">
    <location>
        <begin position="597"/>
        <end position="614"/>
    </location>
</feature>
<dbReference type="GO" id="GO:0000139">
    <property type="term" value="C:Golgi membrane"/>
    <property type="evidence" value="ECO:0007669"/>
    <property type="project" value="UniProtKB-SubCell"/>
</dbReference>
<dbReference type="eggNOG" id="KOG1444">
    <property type="taxonomic scope" value="Eukaryota"/>
</dbReference>
<dbReference type="Gene3D" id="3.10.490.10">
    <property type="entry name" value="Gamma-glutamyl cyclotransferase-like"/>
    <property type="match status" value="1"/>
</dbReference>
<accession>A0A0L0SHP5</accession>
<evidence type="ECO:0000256" key="1">
    <source>
        <dbReference type="ARBA" id="ARBA00004141"/>
    </source>
</evidence>
<keyword evidence="5" id="KW-0333">Golgi apparatus</keyword>
<keyword evidence="9" id="KW-1185">Reference proteome</keyword>
<evidence type="ECO:0000256" key="2">
    <source>
        <dbReference type="ARBA" id="ARBA00022692"/>
    </source>
</evidence>
<evidence type="ECO:0000256" key="6">
    <source>
        <dbReference type="SAM" id="MobiDB-lite"/>
    </source>
</evidence>
<protein>
    <recommendedName>
        <fullName evidence="5">GDP-mannose transporter</fullName>
        <shortName evidence="5">GMT</shortName>
    </recommendedName>
</protein>
<evidence type="ECO:0000313" key="8">
    <source>
        <dbReference type="EMBL" id="KNE62033.1"/>
    </source>
</evidence>
<comment type="similarity">
    <text evidence="5">Belongs to the TPT transporter family. SLC35D subfamily.</text>
</comment>
<dbReference type="InterPro" id="IPR053844">
    <property type="entry name" value="AH_C"/>
</dbReference>
<keyword evidence="4 5" id="KW-0472">Membrane</keyword>
<dbReference type="InterPro" id="IPR037185">
    <property type="entry name" value="EmrE-like"/>
</dbReference>
<dbReference type="InterPro" id="IPR036928">
    <property type="entry name" value="AS_sf"/>
</dbReference>
<dbReference type="GO" id="GO:0005789">
    <property type="term" value="C:endoplasmic reticulum membrane"/>
    <property type="evidence" value="ECO:0007669"/>
    <property type="project" value="UniProtKB-SubCell"/>
</dbReference>
<dbReference type="Gene3D" id="3.90.1300.10">
    <property type="entry name" value="Amidase signature (AS) domain"/>
    <property type="match status" value="1"/>
</dbReference>
<evidence type="ECO:0000256" key="5">
    <source>
        <dbReference type="RuleBase" id="RU367097"/>
    </source>
</evidence>
<dbReference type="AlphaFoldDB" id="A0A0L0SHP5"/>
<feature type="transmembrane region" description="Helical" evidence="5">
    <location>
        <begin position="542"/>
        <end position="564"/>
    </location>
</feature>
<reference evidence="8 9" key="1">
    <citation type="submission" date="2009-11" db="EMBL/GenBank/DDBJ databases">
        <title>Annotation of Allomyces macrogynus ATCC 38327.</title>
        <authorList>
            <consortium name="The Broad Institute Genome Sequencing Platform"/>
            <person name="Russ C."/>
            <person name="Cuomo C."/>
            <person name="Burger G."/>
            <person name="Gray M.W."/>
            <person name="Holland P.W.H."/>
            <person name="King N."/>
            <person name="Lang F.B.F."/>
            <person name="Roger A.J."/>
            <person name="Ruiz-Trillo I."/>
            <person name="Young S.K."/>
            <person name="Zeng Q."/>
            <person name="Gargeya S."/>
            <person name="Fitzgerald M."/>
            <person name="Haas B."/>
            <person name="Abouelleil A."/>
            <person name="Alvarado L."/>
            <person name="Arachchi H.M."/>
            <person name="Berlin A."/>
            <person name="Chapman S.B."/>
            <person name="Gearin G."/>
            <person name="Goldberg J."/>
            <person name="Griggs A."/>
            <person name="Gujja S."/>
            <person name="Hansen M."/>
            <person name="Heiman D."/>
            <person name="Howarth C."/>
            <person name="Larimer J."/>
            <person name="Lui A."/>
            <person name="MacDonald P.J.P."/>
            <person name="McCowen C."/>
            <person name="Montmayeur A."/>
            <person name="Murphy C."/>
            <person name="Neiman D."/>
            <person name="Pearson M."/>
            <person name="Priest M."/>
            <person name="Roberts A."/>
            <person name="Saif S."/>
            <person name="Shea T."/>
            <person name="Sisk P."/>
            <person name="Stolte C."/>
            <person name="Sykes S."/>
            <person name="Wortman J."/>
            <person name="Nusbaum C."/>
            <person name="Birren B."/>
        </authorList>
    </citation>
    <scope>NUCLEOTIDE SEQUENCE [LARGE SCALE GENOMIC DNA]</scope>
    <source>
        <strain evidence="8 9">ATCC 38327</strain>
    </source>
</reference>
<keyword evidence="3 5" id="KW-1133">Transmembrane helix</keyword>
<evidence type="ECO:0000259" key="7">
    <source>
        <dbReference type="Pfam" id="PF21986"/>
    </source>
</evidence>
<dbReference type="GO" id="GO:0030659">
    <property type="term" value="C:cytoplasmic vesicle membrane"/>
    <property type="evidence" value="ECO:0007669"/>
    <property type="project" value="UniProtKB-SubCell"/>
</dbReference>
<dbReference type="PANTHER" id="PTHR11132">
    <property type="entry name" value="SOLUTE CARRIER FAMILY 35"/>
    <property type="match status" value="1"/>
</dbReference>
<feature type="transmembrane region" description="Helical" evidence="5">
    <location>
        <begin position="442"/>
        <end position="461"/>
    </location>
</feature>
<evidence type="ECO:0000313" key="9">
    <source>
        <dbReference type="Proteomes" id="UP000054350"/>
    </source>
</evidence>
<feature type="domain" description="Allophanate hydrolase C-terminal" evidence="7">
    <location>
        <begin position="117"/>
        <end position="211"/>
    </location>
</feature>
<feature type="transmembrane region" description="Helical" evidence="5">
    <location>
        <begin position="343"/>
        <end position="366"/>
    </location>
</feature>
<keyword evidence="5" id="KW-0968">Cytoplasmic vesicle</keyword>
<dbReference type="STRING" id="578462.A0A0L0SHP5"/>
<dbReference type="InterPro" id="IPR050186">
    <property type="entry name" value="TPT_transporter"/>
</dbReference>
<feature type="transmembrane region" description="Helical" evidence="5">
    <location>
        <begin position="473"/>
        <end position="490"/>
    </location>
</feature>
<comment type="subcellular location">
    <subcellularLocation>
        <location evidence="5">Golgi apparatus membrane</location>
        <topology evidence="5">Multi-pass membrane protein</topology>
    </subcellularLocation>
    <subcellularLocation>
        <location evidence="5">Cytoplasmic vesicle membrane</location>
        <topology evidence="5">Multi-pass membrane protein</topology>
    </subcellularLocation>
    <subcellularLocation>
        <location evidence="5">Endoplasmic reticulum membrane</location>
        <topology evidence="5">Multi-pass membrane protein</topology>
    </subcellularLocation>
    <subcellularLocation>
        <location evidence="1">Membrane</location>
        <topology evidence="1">Multi-pass membrane protein</topology>
    </subcellularLocation>
</comment>
<keyword evidence="2 5" id="KW-0812">Transmembrane</keyword>
<dbReference type="SUPFAM" id="SSF75304">
    <property type="entry name" value="Amidase signature (AS) enzymes"/>
    <property type="match status" value="1"/>
</dbReference>
<evidence type="ECO:0000256" key="4">
    <source>
        <dbReference type="ARBA" id="ARBA00023136"/>
    </source>
</evidence>
<dbReference type="SUPFAM" id="SSF103481">
    <property type="entry name" value="Multidrug resistance efflux transporter EmrE"/>
    <property type="match status" value="1"/>
</dbReference>
<gene>
    <name evidence="8" type="ORF">AMAG_18801</name>
</gene>
<proteinExistence type="inferred from homology"/>
<dbReference type="eggNOG" id="KOG1211">
    <property type="taxonomic scope" value="Eukaryota"/>
</dbReference>
<dbReference type="Pfam" id="PF21986">
    <property type="entry name" value="AH_C"/>
    <property type="match status" value="1"/>
</dbReference>
<dbReference type="NCBIfam" id="TIGR00803">
    <property type="entry name" value="nst"/>
    <property type="match status" value="1"/>
</dbReference>
<feature type="region of interest" description="Disordered" evidence="6">
    <location>
        <begin position="260"/>
        <end position="292"/>
    </location>
</feature>
<feature type="region of interest" description="Disordered" evidence="6">
    <location>
        <begin position="209"/>
        <end position="236"/>
    </location>
</feature>
<name>A0A0L0SHP5_ALLM3</name>
<dbReference type="VEuPathDB" id="FungiDB:AMAG_18801"/>
<organism evidence="8 9">
    <name type="scientific">Allomyces macrogynus (strain ATCC 38327)</name>
    <name type="common">Allomyces javanicus var. macrogynus</name>
    <dbReference type="NCBI Taxonomy" id="578462"/>
    <lineage>
        <taxon>Eukaryota</taxon>
        <taxon>Fungi</taxon>
        <taxon>Fungi incertae sedis</taxon>
        <taxon>Blastocladiomycota</taxon>
        <taxon>Blastocladiomycetes</taxon>
        <taxon>Blastocladiales</taxon>
        <taxon>Blastocladiaceae</taxon>
        <taxon>Allomyces</taxon>
    </lineage>
</organism>
<comment type="subunit">
    <text evidence="5">Homooligomer.</text>
</comment>
<dbReference type="EMBL" id="GG745339">
    <property type="protein sequence ID" value="KNE62033.1"/>
    <property type="molecule type" value="Genomic_DNA"/>
</dbReference>
<dbReference type="OrthoDB" id="417037at2759"/>
<dbReference type="Proteomes" id="UP000054350">
    <property type="component" value="Unassembled WGS sequence"/>
</dbReference>
<feature type="transmembrane region" description="Helical" evidence="5">
    <location>
        <begin position="511"/>
        <end position="530"/>
    </location>
</feature>